<keyword evidence="2" id="KW-1185">Reference proteome</keyword>
<accession>A0A914HJX8</accession>
<dbReference type="Proteomes" id="UP000887572">
    <property type="component" value="Unplaced"/>
</dbReference>
<feature type="signal peptide" evidence="1">
    <location>
        <begin position="1"/>
        <end position="15"/>
    </location>
</feature>
<name>A0A914HJX8_GLORO</name>
<organism evidence="2 3">
    <name type="scientific">Globodera rostochiensis</name>
    <name type="common">Golden nematode worm</name>
    <name type="synonym">Heterodera rostochiensis</name>
    <dbReference type="NCBI Taxonomy" id="31243"/>
    <lineage>
        <taxon>Eukaryota</taxon>
        <taxon>Metazoa</taxon>
        <taxon>Ecdysozoa</taxon>
        <taxon>Nematoda</taxon>
        <taxon>Chromadorea</taxon>
        <taxon>Rhabditida</taxon>
        <taxon>Tylenchina</taxon>
        <taxon>Tylenchomorpha</taxon>
        <taxon>Tylenchoidea</taxon>
        <taxon>Heteroderidae</taxon>
        <taxon>Heteroderinae</taxon>
        <taxon>Globodera</taxon>
    </lineage>
</organism>
<keyword evidence="1" id="KW-0732">Signal</keyword>
<evidence type="ECO:0000313" key="2">
    <source>
        <dbReference type="Proteomes" id="UP000887572"/>
    </source>
</evidence>
<feature type="chain" id="PRO_5037288230" evidence="1">
    <location>
        <begin position="16"/>
        <end position="94"/>
    </location>
</feature>
<evidence type="ECO:0000256" key="1">
    <source>
        <dbReference type="SAM" id="SignalP"/>
    </source>
</evidence>
<evidence type="ECO:0000313" key="3">
    <source>
        <dbReference type="WBParaSite" id="Gr19_v10_g1808.t1"/>
    </source>
</evidence>
<protein>
    <submittedName>
        <fullName evidence="3">Uncharacterized protein</fullName>
    </submittedName>
</protein>
<dbReference type="WBParaSite" id="Gr19_v10_g1808.t1">
    <property type="protein sequence ID" value="Gr19_v10_g1808.t1"/>
    <property type="gene ID" value="Gr19_v10_g1808"/>
</dbReference>
<proteinExistence type="predicted"/>
<reference evidence="3" key="1">
    <citation type="submission" date="2022-11" db="UniProtKB">
        <authorList>
            <consortium name="WormBaseParasite"/>
        </authorList>
    </citation>
    <scope>IDENTIFICATION</scope>
</reference>
<sequence>MGALLLCVLPTLCRQLMVVVNRKKYSDRQGACLRHGMPLRHAQPYDPKKLGMEQAFSEKFMELCGRFAQVFRGVDYLDQNQQKFSVFTITTRTF</sequence>
<dbReference type="AlphaFoldDB" id="A0A914HJX8"/>